<evidence type="ECO:0000256" key="10">
    <source>
        <dbReference type="ARBA" id="ARBA00025044"/>
    </source>
</evidence>
<evidence type="ECO:0000256" key="11">
    <source>
        <dbReference type="SAM" id="MobiDB-lite"/>
    </source>
</evidence>
<dbReference type="RefSeq" id="WP_096611758.1">
    <property type="nucleotide sequence ID" value="NZ_NWVD01000003.1"/>
</dbReference>
<reference evidence="13 14" key="1">
    <citation type="submission" date="2017-09" db="EMBL/GenBank/DDBJ databases">
        <title>Sphingomonas ginsenosidimutans KACC 14949, whole genome shotgun sequence.</title>
        <authorList>
            <person name="Feng G."/>
            <person name="Zhu H."/>
        </authorList>
    </citation>
    <scope>NUCLEOTIDE SEQUENCE [LARGE SCALE GENOMIC DNA]</scope>
    <source>
        <strain evidence="13 14">KACC 14949</strain>
    </source>
</reference>
<keyword evidence="6" id="KW-0145">Chemotaxis</keyword>
<dbReference type="GO" id="GO:0071978">
    <property type="term" value="P:bacterial-type flagellum-dependent swarming motility"/>
    <property type="evidence" value="ECO:0007669"/>
    <property type="project" value="TreeGrafter"/>
</dbReference>
<comment type="similarity">
    <text evidence="3">Belongs to the FliM family.</text>
</comment>
<organism evidence="13 14">
    <name type="scientific">Sphingomonas ginsenosidimutans</name>
    <dbReference type="NCBI Taxonomy" id="862134"/>
    <lineage>
        <taxon>Bacteria</taxon>
        <taxon>Pseudomonadati</taxon>
        <taxon>Pseudomonadota</taxon>
        <taxon>Alphaproteobacteria</taxon>
        <taxon>Sphingomonadales</taxon>
        <taxon>Sphingomonadaceae</taxon>
        <taxon>Sphingomonas</taxon>
    </lineage>
</organism>
<evidence type="ECO:0000256" key="9">
    <source>
        <dbReference type="ARBA" id="ARBA00023143"/>
    </source>
</evidence>
<protein>
    <recommendedName>
        <fullName evidence="4">Flagellar motor switch protein FliM</fullName>
    </recommendedName>
</protein>
<dbReference type="PANTHER" id="PTHR30034">
    <property type="entry name" value="FLAGELLAR MOTOR SWITCH PROTEIN FLIM"/>
    <property type="match status" value="1"/>
</dbReference>
<feature type="region of interest" description="Disordered" evidence="11">
    <location>
        <begin position="1"/>
        <end position="24"/>
    </location>
</feature>
<dbReference type="InterPro" id="IPR001543">
    <property type="entry name" value="FliN-like_C"/>
</dbReference>
<dbReference type="InterPro" id="IPR036429">
    <property type="entry name" value="SpoA-like_sf"/>
</dbReference>
<evidence type="ECO:0000256" key="5">
    <source>
        <dbReference type="ARBA" id="ARBA00022475"/>
    </source>
</evidence>
<dbReference type="Gene3D" id="3.40.1550.10">
    <property type="entry name" value="CheC-like"/>
    <property type="match status" value="1"/>
</dbReference>
<dbReference type="GO" id="GO:0009425">
    <property type="term" value="C:bacterial-type flagellum basal body"/>
    <property type="evidence" value="ECO:0007669"/>
    <property type="project" value="UniProtKB-SubCell"/>
</dbReference>
<dbReference type="Proteomes" id="UP000218784">
    <property type="component" value="Unassembled WGS sequence"/>
</dbReference>
<evidence type="ECO:0000313" key="14">
    <source>
        <dbReference type="Proteomes" id="UP000218784"/>
    </source>
</evidence>
<dbReference type="SUPFAM" id="SSF101801">
    <property type="entry name" value="Surface presentation of antigens (SPOA)"/>
    <property type="match status" value="1"/>
</dbReference>
<dbReference type="GO" id="GO:0005886">
    <property type="term" value="C:plasma membrane"/>
    <property type="evidence" value="ECO:0007669"/>
    <property type="project" value="UniProtKB-SubCell"/>
</dbReference>
<evidence type="ECO:0000256" key="4">
    <source>
        <dbReference type="ARBA" id="ARBA00021898"/>
    </source>
</evidence>
<keyword evidence="13" id="KW-0282">Flagellum</keyword>
<accession>A0A2A4HX79</accession>
<dbReference type="Pfam" id="PF01052">
    <property type="entry name" value="FliMN_C"/>
    <property type="match status" value="1"/>
</dbReference>
<feature type="domain" description="Flagellar motor switch protein FliN-like C-terminal" evidence="12">
    <location>
        <begin position="256"/>
        <end position="321"/>
    </location>
</feature>
<keyword evidence="13" id="KW-0969">Cilium</keyword>
<dbReference type="Gene3D" id="2.30.330.10">
    <property type="entry name" value="SpoA-like"/>
    <property type="match status" value="1"/>
</dbReference>
<comment type="function">
    <text evidence="10">FliM is one of three proteins (FliG, FliN, FliM) that forms the rotor-mounted switch complex (C ring), located at the base of the basal body. This complex interacts with the CheY and CheZ chemotaxis proteins, in addition to contacting components of the motor that determine the direction of flagellar rotation.</text>
</comment>
<dbReference type="InterPro" id="IPR001689">
    <property type="entry name" value="Flag_FliM"/>
</dbReference>
<keyword evidence="9" id="KW-0975">Bacterial flagellum</keyword>
<dbReference type="Pfam" id="PF02154">
    <property type="entry name" value="FliM"/>
    <property type="match status" value="1"/>
</dbReference>
<dbReference type="CDD" id="cd17908">
    <property type="entry name" value="FliM"/>
    <property type="match status" value="1"/>
</dbReference>
<evidence type="ECO:0000256" key="6">
    <source>
        <dbReference type="ARBA" id="ARBA00022500"/>
    </source>
</evidence>
<evidence type="ECO:0000256" key="3">
    <source>
        <dbReference type="ARBA" id="ARBA00011049"/>
    </source>
</evidence>
<comment type="subcellular location">
    <subcellularLocation>
        <location evidence="1">Bacterial flagellum basal body</location>
    </subcellularLocation>
    <subcellularLocation>
        <location evidence="2">Cell membrane</location>
        <topology evidence="2">Peripheral membrane protein</topology>
    </subcellularLocation>
</comment>
<keyword evidence="14" id="KW-1185">Reference proteome</keyword>
<sequence length="326" mass="34454">MVNEPATPESGVVSGASDRRERTRADALVSPVTLGAGPAGGAGGAAKLHPFGDLHTLQHLSARAARGVRQTFEGVWRTETRVWAEPLEVLRLADYRLARGDLLTAWVPLSMDGRPLLCVMDGTFIFELIDMFFGGRGDVPPIIAQEFTPAADALMARIAPSLARALETAWEPLAPARFEAERCELGAGLTSAIEADEVVIATRFGIARGAGKPALLDVLYPVQTLKPYTVALTGKVVAKPTGVDAEWQTALTRAAMAVRVPVRSVLAEPTISLARLMDLKPGDVIPISFGTDVPVHIGGMPLGMGTVGTSNGRAAIRITKLEGPVQ</sequence>
<dbReference type="GO" id="GO:0003774">
    <property type="term" value="F:cytoskeletal motor activity"/>
    <property type="evidence" value="ECO:0007669"/>
    <property type="project" value="InterPro"/>
</dbReference>
<gene>
    <name evidence="13" type="ORF">COA17_08605</name>
</gene>
<evidence type="ECO:0000313" key="13">
    <source>
        <dbReference type="EMBL" id="PCG08964.1"/>
    </source>
</evidence>
<dbReference type="GO" id="GO:0050918">
    <property type="term" value="P:positive chemotaxis"/>
    <property type="evidence" value="ECO:0007669"/>
    <property type="project" value="TreeGrafter"/>
</dbReference>
<evidence type="ECO:0000256" key="7">
    <source>
        <dbReference type="ARBA" id="ARBA00022779"/>
    </source>
</evidence>
<dbReference type="PANTHER" id="PTHR30034:SF6">
    <property type="entry name" value="YOP PROTEINS TRANSLOCATION PROTEIN Q"/>
    <property type="match status" value="1"/>
</dbReference>
<evidence type="ECO:0000256" key="2">
    <source>
        <dbReference type="ARBA" id="ARBA00004202"/>
    </source>
</evidence>
<dbReference type="InterPro" id="IPR028976">
    <property type="entry name" value="CheC-like_sf"/>
</dbReference>
<keyword evidence="8" id="KW-0472">Membrane</keyword>
<name>A0A2A4HX79_9SPHN</name>
<dbReference type="AlphaFoldDB" id="A0A2A4HX79"/>
<keyword evidence="13" id="KW-0966">Cell projection</keyword>
<comment type="caution">
    <text evidence="13">The sequence shown here is derived from an EMBL/GenBank/DDBJ whole genome shotgun (WGS) entry which is preliminary data.</text>
</comment>
<evidence type="ECO:0000256" key="8">
    <source>
        <dbReference type="ARBA" id="ARBA00023136"/>
    </source>
</evidence>
<dbReference type="EMBL" id="NWVD01000003">
    <property type="protein sequence ID" value="PCG08964.1"/>
    <property type="molecule type" value="Genomic_DNA"/>
</dbReference>
<evidence type="ECO:0000256" key="1">
    <source>
        <dbReference type="ARBA" id="ARBA00004117"/>
    </source>
</evidence>
<keyword evidence="7" id="KW-0283">Flagellar rotation</keyword>
<keyword evidence="5" id="KW-1003">Cell membrane</keyword>
<proteinExistence type="inferred from homology"/>
<evidence type="ECO:0000259" key="12">
    <source>
        <dbReference type="Pfam" id="PF01052"/>
    </source>
</evidence>